<reference evidence="1 3" key="1">
    <citation type="submission" date="2018-03" db="EMBL/GenBank/DDBJ databases">
        <authorList>
            <person name="Nguyen K."/>
            <person name="Fouts D."/>
            <person name="Sutton G."/>
        </authorList>
    </citation>
    <scope>NUCLEOTIDE SEQUENCE [LARGE SCALE GENOMIC DNA]</scope>
    <source>
        <strain evidence="1 3">AU17135</strain>
    </source>
</reference>
<dbReference type="AlphaFoldDB" id="A0A228DTD7"/>
<evidence type="ECO:0000313" key="4">
    <source>
        <dbReference type="Proteomes" id="UP000238982"/>
    </source>
</evidence>
<evidence type="ECO:0000313" key="2">
    <source>
        <dbReference type="EMBL" id="PRF63104.1"/>
    </source>
</evidence>
<dbReference type="EMBL" id="PVFZ01000008">
    <property type="protein sequence ID" value="PRF27834.1"/>
    <property type="molecule type" value="Genomic_DNA"/>
</dbReference>
<dbReference type="Proteomes" id="UP000237686">
    <property type="component" value="Unassembled WGS sequence"/>
</dbReference>
<evidence type="ECO:0000313" key="1">
    <source>
        <dbReference type="EMBL" id="PRF27834.1"/>
    </source>
</evidence>
<dbReference type="EMBL" id="PVGH01000040">
    <property type="protein sequence ID" value="PRF63104.1"/>
    <property type="molecule type" value="Genomic_DNA"/>
</dbReference>
<name>A0A228DTD7_9BURK</name>
<reference evidence="2 4" key="2">
    <citation type="submission" date="2018-03" db="EMBL/GenBank/DDBJ databases">
        <authorList>
            <person name="Keele B.F."/>
        </authorList>
    </citation>
    <scope>NUCLEOTIDE SEQUENCE [LARGE SCALE GENOMIC DNA]</scope>
    <source>
        <strain evidence="2 4">AU19729</strain>
    </source>
</reference>
<accession>A0A228DTD7</accession>
<comment type="caution">
    <text evidence="2">The sequence shown here is derived from an EMBL/GenBank/DDBJ whole genome shotgun (WGS) entry which is preliminary data.</text>
</comment>
<gene>
    <name evidence="1" type="ORF">C6P98_02840</name>
    <name evidence="2" type="ORF">C6Q15_09290</name>
</gene>
<evidence type="ECO:0000313" key="3">
    <source>
        <dbReference type="Proteomes" id="UP000237686"/>
    </source>
</evidence>
<dbReference type="Proteomes" id="UP000238982">
    <property type="component" value="Unassembled WGS sequence"/>
</dbReference>
<proteinExistence type="predicted"/>
<organism evidence="2 4">
    <name type="scientific">Burkholderia multivorans</name>
    <dbReference type="NCBI Taxonomy" id="87883"/>
    <lineage>
        <taxon>Bacteria</taxon>
        <taxon>Pseudomonadati</taxon>
        <taxon>Pseudomonadota</taxon>
        <taxon>Betaproteobacteria</taxon>
        <taxon>Burkholderiales</taxon>
        <taxon>Burkholderiaceae</taxon>
        <taxon>Burkholderia</taxon>
        <taxon>Burkholderia cepacia complex</taxon>
    </lineage>
</organism>
<sequence length="96" mass="10433">MCGKSGDIACTLGLPATALAIICDWPLRGRKPLENRFSNTRIGLARTCARGEPVCCVADRIGRGRWRMGDPARLRCPDDVLQEPGLLLPYSSGHVL</sequence>
<protein>
    <submittedName>
        <fullName evidence="2">Uncharacterized protein</fullName>
    </submittedName>
</protein>